<dbReference type="Proteomes" id="UP001649381">
    <property type="component" value="Unassembled WGS sequence"/>
</dbReference>
<organism evidence="1 2">
    <name type="scientific">Pseudalkalibacillus berkeleyi</name>
    <dbReference type="NCBI Taxonomy" id="1069813"/>
    <lineage>
        <taxon>Bacteria</taxon>
        <taxon>Bacillati</taxon>
        <taxon>Bacillota</taxon>
        <taxon>Bacilli</taxon>
        <taxon>Bacillales</taxon>
        <taxon>Fictibacillaceae</taxon>
        <taxon>Pseudalkalibacillus</taxon>
    </lineage>
</organism>
<dbReference type="InterPro" id="IPR023393">
    <property type="entry name" value="START-like_dom_sf"/>
</dbReference>
<comment type="caution">
    <text evidence="1">The sequence shown here is derived from an EMBL/GenBank/DDBJ whole genome shotgun (WGS) entry which is preliminary data.</text>
</comment>
<dbReference type="EMBL" id="JAKIJS010000001">
    <property type="protein sequence ID" value="MCF6137498.1"/>
    <property type="molecule type" value="Genomic_DNA"/>
</dbReference>
<evidence type="ECO:0000313" key="1">
    <source>
        <dbReference type="EMBL" id="MCF6137498.1"/>
    </source>
</evidence>
<gene>
    <name evidence="1" type="ORF">L2716_07135</name>
</gene>
<name>A0ABS9H139_9BACL</name>
<reference evidence="1 2" key="1">
    <citation type="submission" date="2022-01" db="EMBL/GenBank/DDBJ databases">
        <title>Alkalihalobacillus sp. EGI L200015, a novel bacterium isolated from a salt lake sediment.</title>
        <authorList>
            <person name="Gao L."/>
            <person name="Fang B.-Z."/>
            <person name="Li W.-J."/>
        </authorList>
    </citation>
    <scope>NUCLEOTIDE SEQUENCE [LARGE SCALE GENOMIC DNA]</scope>
    <source>
        <strain evidence="1 2">KCTC 12718</strain>
    </source>
</reference>
<dbReference type="RefSeq" id="WP_236333149.1">
    <property type="nucleotide sequence ID" value="NZ_JAKIJS010000001.1"/>
</dbReference>
<evidence type="ECO:0000313" key="2">
    <source>
        <dbReference type="Proteomes" id="UP001649381"/>
    </source>
</evidence>
<dbReference type="SUPFAM" id="SSF55961">
    <property type="entry name" value="Bet v1-like"/>
    <property type="match status" value="1"/>
</dbReference>
<dbReference type="Gene3D" id="3.30.530.20">
    <property type="match status" value="1"/>
</dbReference>
<proteinExistence type="predicted"/>
<sequence>MDVIASKHPESSGFDNLEDWVGTTIQFHIEPLIEGECKLHFTHKGLTQALECFDACNNGWIHYLNSLKDYAVDQEGEPYTDNSEDNIIR</sequence>
<accession>A0ABS9H139</accession>
<dbReference type="CDD" id="cd07814">
    <property type="entry name" value="SRPBCC_CalC_Aha1-like"/>
    <property type="match status" value="1"/>
</dbReference>
<keyword evidence="2" id="KW-1185">Reference proteome</keyword>
<protein>
    <submittedName>
        <fullName evidence="1">SRPBCC domain-containing protein</fullName>
    </submittedName>
</protein>